<dbReference type="AlphaFoldDB" id="A0A1I6K804"/>
<feature type="region of interest" description="Disordered" evidence="1">
    <location>
        <begin position="339"/>
        <end position="381"/>
    </location>
</feature>
<keyword evidence="3" id="KW-0378">Hydrolase</keyword>
<feature type="domain" description="NAD glycohydrolase translocation F5/8 type C" evidence="2">
    <location>
        <begin position="387"/>
        <end position="536"/>
    </location>
</feature>
<dbReference type="GO" id="GO:0016787">
    <property type="term" value="F:hydrolase activity"/>
    <property type="evidence" value="ECO:0007669"/>
    <property type="project" value="UniProtKB-KW"/>
</dbReference>
<feature type="compositionally biased region" description="Acidic residues" evidence="1">
    <location>
        <begin position="339"/>
        <end position="353"/>
    </location>
</feature>
<dbReference type="InterPro" id="IPR008979">
    <property type="entry name" value="Galactose-bd-like_sf"/>
</dbReference>
<feature type="compositionally biased region" description="Basic and acidic residues" evidence="1">
    <location>
        <begin position="354"/>
        <end position="376"/>
    </location>
</feature>
<keyword evidence="4" id="KW-1185">Reference proteome</keyword>
<name>A0A1I6K804_9FIRM</name>
<evidence type="ECO:0000256" key="1">
    <source>
        <dbReference type="SAM" id="MobiDB-lite"/>
    </source>
</evidence>
<dbReference type="EMBL" id="FOYZ01000008">
    <property type="protein sequence ID" value="SFR87346.1"/>
    <property type="molecule type" value="Genomic_DNA"/>
</dbReference>
<dbReference type="InterPro" id="IPR057561">
    <property type="entry name" value="NADase_transloc"/>
</dbReference>
<sequence>MKKGTMMSLVVKLVILPIIGSFIGGGVAIAYSVLNNHTAAPVSRTITLEPKALLESSSDNNIDGLSLEKVMENCYFHFQGGYVVKETRIMDDESFKNYHLRERINPDSNLCANVADEETIINTRKEVLGKAVGQLDGTVEIVLLEDRKTGEKLIGFKLSGGQMISEKAILSATDCSVGFFFDEINWASERNTEAYTYYMEDNLVKVVGECSSYYSNTGGIAEKLSYDISISFSEDGIIYAVGEVTVVGYGSEEVVYYVHTTATDARADELAAESYPFQQPLFTYESAIDLPTEKMTVQDYSKEQLRLAERLEQMPVIVTEEPVMITETPVVTSEEEVYEEEVSKEDYEDELEKQEEVEKEKMAEEAAEAEKEKMTEEEADNSGRIVKYDSDWIKADATSELVEKNISHSVFNMLDGDLSTAWVEGVDGVGEGESVMFYFSEPVNLSKIQIANGYLKSQKTYNNNGKVKEMIISFSNGDFVKAELDNAYYSGVGSTEYTDILEWDEPVYTDYVVLTIVNADKGDKYSDTCISEVEFYVYEE</sequence>
<dbReference type="OrthoDB" id="85718at2"/>
<dbReference type="Gene3D" id="2.60.120.260">
    <property type="entry name" value="Galactose-binding domain-like"/>
    <property type="match status" value="1"/>
</dbReference>
<dbReference type="STRING" id="37658.SAMN05661086_02266"/>
<gene>
    <name evidence="3" type="ORF">SAMN05661086_02266</name>
</gene>
<reference evidence="3 4" key="1">
    <citation type="submission" date="2016-10" db="EMBL/GenBank/DDBJ databases">
        <authorList>
            <person name="de Groot N.N."/>
        </authorList>
    </citation>
    <scope>NUCLEOTIDE SEQUENCE [LARGE SCALE GENOMIC DNA]</scope>
    <source>
        <strain evidence="3 4">743A</strain>
    </source>
</reference>
<dbReference type="SUPFAM" id="SSF49785">
    <property type="entry name" value="Galactose-binding domain-like"/>
    <property type="match status" value="1"/>
</dbReference>
<dbReference type="NCBIfam" id="NF047619">
    <property type="entry name" value="NADase_discoid"/>
    <property type="match status" value="1"/>
</dbReference>
<protein>
    <submittedName>
        <fullName evidence="3">Nicotine adenine dinucleotide glycohydrolase (NADase)</fullName>
    </submittedName>
</protein>
<evidence type="ECO:0000259" key="2">
    <source>
        <dbReference type="Pfam" id="PF25302"/>
    </source>
</evidence>
<proteinExistence type="predicted"/>
<evidence type="ECO:0000313" key="4">
    <source>
        <dbReference type="Proteomes" id="UP000199659"/>
    </source>
</evidence>
<organism evidence="3 4">
    <name type="scientific">Anaeromicropila populeti</name>
    <dbReference type="NCBI Taxonomy" id="37658"/>
    <lineage>
        <taxon>Bacteria</taxon>
        <taxon>Bacillati</taxon>
        <taxon>Bacillota</taxon>
        <taxon>Clostridia</taxon>
        <taxon>Lachnospirales</taxon>
        <taxon>Lachnospiraceae</taxon>
        <taxon>Anaeromicropila</taxon>
    </lineage>
</organism>
<dbReference type="Pfam" id="PF25302">
    <property type="entry name" value="NADase_transloc"/>
    <property type="match status" value="1"/>
</dbReference>
<dbReference type="Proteomes" id="UP000199659">
    <property type="component" value="Unassembled WGS sequence"/>
</dbReference>
<dbReference type="RefSeq" id="WP_092560822.1">
    <property type="nucleotide sequence ID" value="NZ_FOYZ01000008.1"/>
</dbReference>
<evidence type="ECO:0000313" key="3">
    <source>
        <dbReference type="EMBL" id="SFR87346.1"/>
    </source>
</evidence>
<accession>A0A1I6K804</accession>